<evidence type="ECO:0000313" key="4">
    <source>
        <dbReference type="WBParaSite" id="NBR_0000542101-mRNA-1"/>
    </source>
</evidence>
<keyword evidence="3" id="KW-1185">Reference proteome</keyword>
<dbReference type="AlphaFoldDB" id="A0A0N4XSB9"/>
<dbReference type="Proteomes" id="UP000271162">
    <property type="component" value="Unassembled WGS sequence"/>
</dbReference>
<dbReference type="WBParaSite" id="NBR_0000542101-mRNA-1">
    <property type="protein sequence ID" value="NBR_0000542101-mRNA-1"/>
    <property type="gene ID" value="NBR_0000542101"/>
</dbReference>
<reference evidence="4" key="1">
    <citation type="submission" date="2017-02" db="UniProtKB">
        <authorList>
            <consortium name="WormBaseParasite"/>
        </authorList>
    </citation>
    <scope>IDENTIFICATION</scope>
</reference>
<feature type="compositionally biased region" description="Polar residues" evidence="1">
    <location>
        <begin position="1"/>
        <end position="12"/>
    </location>
</feature>
<protein>
    <submittedName>
        <fullName evidence="2 4">Uncharacterized protein</fullName>
    </submittedName>
</protein>
<feature type="compositionally biased region" description="Polar residues" evidence="1">
    <location>
        <begin position="81"/>
        <end position="90"/>
    </location>
</feature>
<evidence type="ECO:0000313" key="2">
    <source>
        <dbReference type="EMBL" id="VDL69011.1"/>
    </source>
</evidence>
<feature type="compositionally biased region" description="Basic and acidic residues" evidence="1">
    <location>
        <begin position="24"/>
        <end position="35"/>
    </location>
</feature>
<feature type="compositionally biased region" description="Basic and acidic residues" evidence="1">
    <location>
        <begin position="45"/>
        <end position="61"/>
    </location>
</feature>
<name>A0A0N4XSB9_NIPBR</name>
<evidence type="ECO:0000313" key="3">
    <source>
        <dbReference type="Proteomes" id="UP000271162"/>
    </source>
</evidence>
<evidence type="ECO:0000256" key="1">
    <source>
        <dbReference type="SAM" id="MobiDB-lite"/>
    </source>
</evidence>
<gene>
    <name evidence="2" type="ORF">NBR_LOCUS5422</name>
</gene>
<sequence length="162" mass="18039">MHFQESQPSRSLSFLEPQVPQVALDHKDLQDHPEATESTELQESLDQRDPTESQEHLDRTESPANLDILVKTASPERRVSAPSTALSMEESSSRTELAVRCLLCITALFIKTYKANPIKRFTTSGIASLRRNIVASFGCRRSEAEIVFGVKPYALTRIGGPK</sequence>
<dbReference type="EMBL" id="UYSL01013019">
    <property type="protein sequence ID" value="VDL69011.1"/>
    <property type="molecule type" value="Genomic_DNA"/>
</dbReference>
<organism evidence="4">
    <name type="scientific">Nippostrongylus brasiliensis</name>
    <name type="common">Rat hookworm</name>
    <dbReference type="NCBI Taxonomy" id="27835"/>
    <lineage>
        <taxon>Eukaryota</taxon>
        <taxon>Metazoa</taxon>
        <taxon>Ecdysozoa</taxon>
        <taxon>Nematoda</taxon>
        <taxon>Chromadorea</taxon>
        <taxon>Rhabditida</taxon>
        <taxon>Rhabditina</taxon>
        <taxon>Rhabditomorpha</taxon>
        <taxon>Strongyloidea</taxon>
        <taxon>Heligmosomidae</taxon>
        <taxon>Nippostrongylus</taxon>
    </lineage>
</organism>
<proteinExistence type="predicted"/>
<feature type="region of interest" description="Disordered" evidence="1">
    <location>
        <begin position="1"/>
        <end position="90"/>
    </location>
</feature>
<reference evidence="2 3" key="2">
    <citation type="submission" date="2018-11" db="EMBL/GenBank/DDBJ databases">
        <authorList>
            <consortium name="Pathogen Informatics"/>
        </authorList>
    </citation>
    <scope>NUCLEOTIDE SEQUENCE [LARGE SCALE GENOMIC DNA]</scope>
</reference>
<accession>A0A0N4XSB9</accession>